<evidence type="ECO:0000313" key="3">
    <source>
        <dbReference type="EMBL" id="ETN97124.1"/>
    </source>
</evidence>
<dbReference type="EMBL" id="ASPP01050723">
    <property type="protein sequence ID" value="ETN97124.1"/>
    <property type="molecule type" value="Genomic_DNA"/>
</dbReference>
<dbReference type="SUPFAM" id="SSF53067">
    <property type="entry name" value="Actin-like ATPase domain"/>
    <property type="match status" value="2"/>
</dbReference>
<dbReference type="InterPro" id="IPR043129">
    <property type="entry name" value="ATPase_NBD"/>
</dbReference>
<dbReference type="OrthoDB" id="5132116at2759"/>
<dbReference type="Gene3D" id="3.90.640.10">
    <property type="entry name" value="Actin, Chain A, domain 4"/>
    <property type="match status" value="1"/>
</dbReference>
<evidence type="ECO:0000313" key="5">
    <source>
        <dbReference type="Proteomes" id="UP000023152"/>
    </source>
</evidence>
<dbReference type="EMBL" id="ASPP01017414">
    <property type="protein sequence ID" value="ETO17033.1"/>
    <property type="molecule type" value="Genomic_DNA"/>
</dbReference>
<sequence length="170" mass="19743">MELYFETYNNPKLYITTSNLLSLYGSGLTNGLVVESGHHGCTVTPIFEDGAIIYNELFACHDYYGGYDVTKFFMKYLKNDHAEIQQTKAEHDNENNIDNNSPNDDCEDDPRCPTKHSHDSTSTDIQTTYHKLRTLGMYDWPTMEFLKHKALFVVEDYEEIEKHIVDIRNQ</sequence>
<dbReference type="Gene3D" id="3.30.420.40">
    <property type="match status" value="2"/>
</dbReference>
<evidence type="ECO:0000256" key="2">
    <source>
        <dbReference type="SAM" id="MobiDB-lite"/>
    </source>
</evidence>
<dbReference type="AlphaFoldDB" id="X6L8Q4"/>
<reference evidence="3" key="2">
    <citation type="submission" date="2013-05" db="EMBL/GenBank/DDBJ databases">
        <authorList>
            <person name="Gloeckner G."/>
            <person name="Szafranski K."/>
            <person name="Schliwa M."/>
        </authorList>
    </citation>
    <scope>NUCLEOTIDE SEQUENCE</scope>
</reference>
<accession>X6L8Q4</accession>
<evidence type="ECO:0000313" key="4">
    <source>
        <dbReference type="EMBL" id="ETO17033.1"/>
    </source>
</evidence>
<organism evidence="3 5">
    <name type="scientific">Reticulomyxa filosa</name>
    <dbReference type="NCBI Taxonomy" id="46433"/>
    <lineage>
        <taxon>Eukaryota</taxon>
        <taxon>Sar</taxon>
        <taxon>Rhizaria</taxon>
        <taxon>Retaria</taxon>
        <taxon>Foraminifera</taxon>
        <taxon>Monothalamids</taxon>
        <taxon>Reticulomyxidae</taxon>
        <taxon>Reticulomyxa</taxon>
    </lineage>
</organism>
<protein>
    <submittedName>
        <fullName evidence="3">Actin-like 7B</fullName>
    </submittedName>
</protein>
<evidence type="ECO:0000256" key="1">
    <source>
        <dbReference type="ARBA" id="ARBA00049360"/>
    </source>
</evidence>
<reference evidence="3 5" key="1">
    <citation type="journal article" date="2013" name="Curr. Biol.">
        <title>The Genome of the Foraminiferan Reticulomyxa filosa.</title>
        <authorList>
            <person name="Glockner G."/>
            <person name="Hulsmann N."/>
            <person name="Schleicher M."/>
            <person name="Noegel A.A."/>
            <person name="Eichinger L."/>
            <person name="Gallinger C."/>
            <person name="Pawlowski J."/>
            <person name="Sierra R."/>
            <person name="Euteneuer U."/>
            <person name="Pillet L."/>
            <person name="Moustafa A."/>
            <person name="Platzer M."/>
            <person name="Groth M."/>
            <person name="Szafranski K."/>
            <person name="Schliwa M."/>
        </authorList>
    </citation>
    <scope>NUCLEOTIDE SEQUENCE [LARGE SCALE GENOMIC DNA]</scope>
</reference>
<feature type="compositionally biased region" description="Basic and acidic residues" evidence="2">
    <location>
        <begin position="109"/>
        <end position="121"/>
    </location>
</feature>
<gene>
    <name evidence="4" type="ORF">RFI_20304</name>
    <name evidence="3" type="ORF">RFI_40407</name>
</gene>
<comment type="caution">
    <text evidence="3">The sequence shown here is derived from an EMBL/GenBank/DDBJ whole genome shotgun (WGS) entry which is preliminary data.</text>
</comment>
<comment type="catalytic activity">
    <reaction evidence="1">
        <text>ATP + H2O = ADP + phosphate + H(+)</text>
        <dbReference type="Rhea" id="RHEA:13065"/>
        <dbReference type="ChEBI" id="CHEBI:15377"/>
        <dbReference type="ChEBI" id="CHEBI:15378"/>
        <dbReference type="ChEBI" id="CHEBI:30616"/>
        <dbReference type="ChEBI" id="CHEBI:43474"/>
        <dbReference type="ChEBI" id="CHEBI:456216"/>
    </reaction>
</comment>
<feature type="non-terminal residue" evidence="3">
    <location>
        <position position="170"/>
    </location>
</feature>
<dbReference type="Pfam" id="PF00022">
    <property type="entry name" value="Actin"/>
    <property type="match status" value="1"/>
</dbReference>
<dbReference type="PANTHER" id="PTHR11937">
    <property type="entry name" value="ACTIN"/>
    <property type="match status" value="1"/>
</dbReference>
<dbReference type="Proteomes" id="UP000023152">
    <property type="component" value="Unassembled WGS sequence"/>
</dbReference>
<dbReference type="InterPro" id="IPR004000">
    <property type="entry name" value="Actin"/>
</dbReference>
<proteinExistence type="predicted"/>
<keyword evidence="5" id="KW-1185">Reference proteome</keyword>
<name>X6L8Q4_RETFI</name>
<feature type="region of interest" description="Disordered" evidence="2">
    <location>
        <begin position="89"/>
        <end position="123"/>
    </location>
</feature>